<dbReference type="Proteomes" id="UP000434172">
    <property type="component" value="Unassembled WGS sequence"/>
</dbReference>
<dbReference type="AlphaFoldDB" id="A0A8H3W9C6"/>
<dbReference type="EMBL" id="WOWK01000070">
    <property type="protein sequence ID" value="KAF0321561.1"/>
    <property type="molecule type" value="Genomic_DNA"/>
</dbReference>
<reference evidence="1 2" key="1">
    <citation type="submission" date="2019-12" db="EMBL/GenBank/DDBJ databases">
        <title>A genome sequence resource for the geographically widespread anthracnose pathogen Colletotrichum asianum.</title>
        <authorList>
            <person name="Meng Y."/>
        </authorList>
    </citation>
    <scope>NUCLEOTIDE SEQUENCE [LARGE SCALE GENOMIC DNA]</scope>
    <source>
        <strain evidence="1 2">ICMP 18580</strain>
    </source>
</reference>
<comment type="caution">
    <text evidence="1">The sequence shown here is derived from an EMBL/GenBank/DDBJ whole genome shotgun (WGS) entry which is preliminary data.</text>
</comment>
<accession>A0A8H3W9C6</accession>
<organism evidence="1 2">
    <name type="scientific">Colletotrichum asianum</name>
    <dbReference type="NCBI Taxonomy" id="702518"/>
    <lineage>
        <taxon>Eukaryota</taxon>
        <taxon>Fungi</taxon>
        <taxon>Dikarya</taxon>
        <taxon>Ascomycota</taxon>
        <taxon>Pezizomycotina</taxon>
        <taxon>Sordariomycetes</taxon>
        <taxon>Hypocreomycetidae</taxon>
        <taxon>Glomerellales</taxon>
        <taxon>Glomerellaceae</taxon>
        <taxon>Colletotrichum</taxon>
        <taxon>Colletotrichum gloeosporioides species complex</taxon>
    </lineage>
</organism>
<sequence length="41" mass="4587">MGRDTHWRGWSGRQQAKRLGLSLSVRAWLCPAPQQAAGHSE</sequence>
<evidence type="ECO:0000313" key="2">
    <source>
        <dbReference type="Proteomes" id="UP000434172"/>
    </source>
</evidence>
<evidence type="ECO:0000313" key="1">
    <source>
        <dbReference type="EMBL" id="KAF0321561.1"/>
    </source>
</evidence>
<protein>
    <submittedName>
        <fullName evidence="1">Uncharacterized protein</fullName>
    </submittedName>
</protein>
<name>A0A8H3W9C6_9PEZI</name>
<gene>
    <name evidence="1" type="ORF">GQ607_011231</name>
</gene>
<proteinExistence type="predicted"/>
<keyword evidence="2" id="KW-1185">Reference proteome</keyword>